<dbReference type="Gene3D" id="1.10.1760.20">
    <property type="match status" value="1"/>
</dbReference>
<feature type="transmembrane region" description="Helical" evidence="3">
    <location>
        <begin position="56"/>
        <end position="76"/>
    </location>
</feature>
<proteinExistence type="inferred from homology"/>
<dbReference type="OrthoDB" id="9803495at2"/>
<evidence type="ECO:0000256" key="3">
    <source>
        <dbReference type="SAM" id="Phobius"/>
    </source>
</evidence>
<feature type="transmembrane region" description="Helical" evidence="3">
    <location>
        <begin position="146"/>
        <end position="169"/>
    </location>
</feature>
<comment type="subcellular location">
    <subcellularLocation>
        <location evidence="2">Cell membrane</location>
        <topology evidence="2">Multi-pass membrane protein</topology>
    </subcellularLocation>
</comment>
<dbReference type="PANTHER" id="PTHR34295">
    <property type="entry name" value="BIOTIN TRANSPORTER BIOY"/>
    <property type="match status" value="1"/>
</dbReference>
<dbReference type="GO" id="GO:0005886">
    <property type="term" value="C:plasma membrane"/>
    <property type="evidence" value="ECO:0007669"/>
    <property type="project" value="UniProtKB-SubCell"/>
</dbReference>
<feature type="transmembrane region" description="Helical" evidence="3">
    <location>
        <begin position="82"/>
        <end position="99"/>
    </location>
</feature>
<keyword evidence="3" id="KW-1133">Transmembrane helix</keyword>
<feature type="transmembrane region" description="Helical" evidence="3">
    <location>
        <begin position="7"/>
        <end position="25"/>
    </location>
</feature>
<keyword evidence="2" id="KW-0813">Transport</keyword>
<feature type="transmembrane region" description="Helical" evidence="3">
    <location>
        <begin position="31"/>
        <end position="49"/>
    </location>
</feature>
<keyword evidence="2 3" id="KW-0472">Membrane</keyword>
<evidence type="ECO:0000313" key="5">
    <source>
        <dbReference type="Proteomes" id="UP000009885"/>
    </source>
</evidence>
<protein>
    <recommendedName>
        <fullName evidence="2">Biotin transporter</fullName>
    </recommendedName>
</protein>
<dbReference type="InterPro" id="IPR003784">
    <property type="entry name" value="BioY"/>
</dbReference>
<dbReference type="PIRSF" id="PIRSF016661">
    <property type="entry name" value="BioY"/>
    <property type="match status" value="1"/>
</dbReference>
<keyword evidence="5" id="KW-1185">Reference proteome</keyword>
<dbReference type="EMBL" id="AMSQ01000007">
    <property type="protein sequence ID" value="EKU48233.1"/>
    <property type="molecule type" value="Genomic_DNA"/>
</dbReference>
<sequence>MQTKTLVMISLFTALTIIASFIRFNLGPIPFSLQIVVVFIVSALFSLKVAASSQALYILMGLIGLPVFSQGGGIFYVIKPTFGFLVGFLIASIVMNLCIQKLRRTTFLNLLGVHILGTIVIYIFGCVHFYVIMNVVVQQAVSLQDVITGIVLLSMPGDIILCILTTFIIQKLKNTHRRGQFA</sequence>
<accession>K9ALI1</accession>
<feature type="transmembrane region" description="Helical" evidence="3">
    <location>
        <begin position="111"/>
        <end position="131"/>
    </location>
</feature>
<dbReference type="GO" id="GO:0015225">
    <property type="term" value="F:biotin transmembrane transporter activity"/>
    <property type="evidence" value="ECO:0007669"/>
    <property type="project" value="UniProtKB-UniRule"/>
</dbReference>
<dbReference type="STRING" id="1229783.C273_05987"/>
<dbReference type="eggNOG" id="COG1268">
    <property type="taxonomic scope" value="Bacteria"/>
</dbReference>
<evidence type="ECO:0000313" key="4">
    <source>
        <dbReference type="EMBL" id="EKU48233.1"/>
    </source>
</evidence>
<evidence type="ECO:0000256" key="1">
    <source>
        <dbReference type="ARBA" id="ARBA00010692"/>
    </source>
</evidence>
<keyword evidence="2" id="KW-1003">Cell membrane</keyword>
<dbReference type="AlphaFoldDB" id="K9ALI1"/>
<dbReference type="PANTHER" id="PTHR34295:SF1">
    <property type="entry name" value="BIOTIN TRANSPORTER BIOY"/>
    <property type="match status" value="1"/>
</dbReference>
<dbReference type="Proteomes" id="UP000009885">
    <property type="component" value="Unassembled WGS sequence"/>
</dbReference>
<name>K9ALI1_9STAP</name>
<reference evidence="4 5" key="1">
    <citation type="journal article" date="2013" name="Genome Announc.">
        <title>Genome Sequence of Staphylococcus massiliensis Strain S46, Isolated from the Surface of Healthy Human Skin.</title>
        <authorList>
            <person name="Srivastav R."/>
            <person name="Singh A."/>
            <person name="Jangir P.K."/>
            <person name="Kumari C."/>
            <person name="Muduli S."/>
            <person name="Sharma R."/>
        </authorList>
    </citation>
    <scope>NUCLEOTIDE SEQUENCE [LARGE SCALE GENOMIC DNA]</scope>
    <source>
        <strain evidence="4 5">S46</strain>
    </source>
</reference>
<keyword evidence="3" id="KW-0812">Transmembrane</keyword>
<organism evidence="4 5">
    <name type="scientific">Staphylococcus massiliensis S46</name>
    <dbReference type="NCBI Taxonomy" id="1229783"/>
    <lineage>
        <taxon>Bacteria</taxon>
        <taxon>Bacillati</taxon>
        <taxon>Bacillota</taxon>
        <taxon>Bacilli</taxon>
        <taxon>Bacillales</taxon>
        <taxon>Staphylococcaceae</taxon>
        <taxon>Staphylococcus</taxon>
    </lineage>
</organism>
<evidence type="ECO:0000256" key="2">
    <source>
        <dbReference type="PIRNR" id="PIRNR016661"/>
    </source>
</evidence>
<gene>
    <name evidence="4" type="ORF">C273_05987</name>
</gene>
<comment type="similarity">
    <text evidence="1 2">Belongs to the BioY family.</text>
</comment>
<dbReference type="PATRIC" id="fig|1229783.3.peg.1212"/>
<comment type="caution">
    <text evidence="4">The sequence shown here is derived from an EMBL/GenBank/DDBJ whole genome shotgun (WGS) entry which is preliminary data.</text>
</comment>
<dbReference type="RefSeq" id="WP_009383369.1">
    <property type="nucleotide sequence ID" value="NZ_AMSQ01000007.1"/>
</dbReference>
<dbReference type="Pfam" id="PF02632">
    <property type="entry name" value="BioY"/>
    <property type="match status" value="1"/>
</dbReference>